<keyword evidence="1" id="KW-1133">Transmembrane helix</keyword>
<accession>A0A6C0DBR4</accession>
<proteinExistence type="predicted"/>
<reference evidence="2" key="1">
    <citation type="journal article" date="2020" name="Nature">
        <title>Giant virus diversity and host interactions through global metagenomics.</title>
        <authorList>
            <person name="Schulz F."/>
            <person name="Roux S."/>
            <person name="Paez-Espino D."/>
            <person name="Jungbluth S."/>
            <person name="Walsh D.A."/>
            <person name="Denef V.J."/>
            <person name="McMahon K.D."/>
            <person name="Konstantinidis K.T."/>
            <person name="Eloe-Fadrosh E.A."/>
            <person name="Kyrpides N.C."/>
            <person name="Woyke T."/>
        </authorList>
    </citation>
    <scope>NUCLEOTIDE SEQUENCE</scope>
    <source>
        <strain evidence="2">GVMAG-M-3300023174-134</strain>
    </source>
</reference>
<evidence type="ECO:0008006" key="3">
    <source>
        <dbReference type="Google" id="ProtNLM"/>
    </source>
</evidence>
<sequence length="131" mass="14553">MDLFYVIVLSFFIVFLIIVLSYYGIVLQKRIKDIKDYPPQPPSACPDYWELNANGQCVIPASTSKNTGSIYGTNNTITLNTNSTYGFNNGSIDFNSNGWTTGGTNAICNKKKWANTNNIVWDGVTNYNGCQ</sequence>
<keyword evidence="1" id="KW-0812">Transmembrane</keyword>
<dbReference type="EMBL" id="MN739577">
    <property type="protein sequence ID" value="QHT13861.1"/>
    <property type="molecule type" value="Genomic_DNA"/>
</dbReference>
<dbReference type="AlphaFoldDB" id="A0A6C0DBR4"/>
<organism evidence="2">
    <name type="scientific">viral metagenome</name>
    <dbReference type="NCBI Taxonomy" id="1070528"/>
    <lineage>
        <taxon>unclassified sequences</taxon>
        <taxon>metagenomes</taxon>
        <taxon>organismal metagenomes</taxon>
    </lineage>
</organism>
<protein>
    <recommendedName>
        <fullName evidence="3">CPW-WPC domain-containing protein</fullName>
    </recommendedName>
</protein>
<feature type="transmembrane region" description="Helical" evidence="1">
    <location>
        <begin position="6"/>
        <end position="25"/>
    </location>
</feature>
<evidence type="ECO:0000313" key="2">
    <source>
        <dbReference type="EMBL" id="QHT13861.1"/>
    </source>
</evidence>
<name>A0A6C0DBR4_9ZZZZ</name>
<evidence type="ECO:0000256" key="1">
    <source>
        <dbReference type="SAM" id="Phobius"/>
    </source>
</evidence>
<keyword evidence="1" id="KW-0472">Membrane</keyword>